<accession>A0A8S5QPD1</accession>
<dbReference type="GO" id="GO:0098015">
    <property type="term" value="C:virus tail"/>
    <property type="evidence" value="ECO:0007669"/>
    <property type="project" value="UniProtKB-KW"/>
</dbReference>
<dbReference type="InterPro" id="IPR030392">
    <property type="entry name" value="S74_ICA"/>
</dbReference>
<keyword evidence="2" id="KW-0946">Virion</keyword>
<feature type="compositionally biased region" description="Polar residues" evidence="3">
    <location>
        <begin position="654"/>
        <end position="664"/>
    </location>
</feature>
<organism evidence="5">
    <name type="scientific">Siphoviridae sp. ctqwO1</name>
    <dbReference type="NCBI Taxonomy" id="2826472"/>
    <lineage>
        <taxon>Viruses</taxon>
        <taxon>Duplodnaviria</taxon>
        <taxon>Heunggongvirae</taxon>
        <taxon>Uroviricota</taxon>
        <taxon>Caudoviricetes</taxon>
    </lineage>
</organism>
<dbReference type="EMBL" id="BK015696">
    <property type="protein sequence ID" value="DAE20476.1"/>
    <property type="molecule type" value="Genomic_DNA"/>
</dbReference>
<evidence type="ECO:0000259" key="4">
    <source>
        <dbReference type="PROSITE" id="PS51688"/>
    </source>
</evidence>
<sequence>MINVSDQLLKESKENQDYYVTANVTLADGTKLPLKKEDFYLDGNGIVDSADSSSFPVGVAIEKTATLSLVNDEEQFSGYSFNQAVFAIYMNLELSDGKVETFKRGSFIVCKKPAIDEEINLTLLDYMSKTDRSYETNLTFPCTAGDVLQDSCQTCGIALGDATFKNSDFRVMKKPTGTTHRAVIGMVAALAGGNARIDENDLLRIVTYQATPKVVEFEETPWLDTNGNNIYDIEGNEIITIKEKVTIELNLAEGIDDVQTDIDIITVTGVKYTEDEQDYIYGQEGYLIDLKENQLLAGNAEDGVNRIGRILTGFQILPFSVSSIPIGYATFGDAVQFEDYRGNVYRSYATDIEFLFADSTNFSCKAKSVESQRAEYPDENKVLIEQAKEDARQKMTAYDIKLKQMNELAANTLGFYFTIETLADASAIVYRHDKATLKESKIIYKNGIDGFFLSVDGGETWKSGFDSNGDAVLNILYAIGIQAEYINTRGLTAKDNDGNITFRINADTGEVEINGSSVYIGEKRVDKMLEDMNNTIASAKNMTLQLSNDMQTITADSEGNIPNFPTVMTTATVMYGIQNITGDCSYTVTKADGVTGSWNATTHTYTVTGLTADDGWVDIKATYLVNLSITKRFTVSKQRSGKPGSAGKGIKGTPKSQYQVSESGTTAPTVTWSDVVPETKEGQFLWTKTVTEYTDGTSTTGYSVAYIGKNGTNGTNGTDGNGVIGTEVTYQASNNGTTPPTGEWSTTPPSAKEGQYIWTRVVTKYSKSSPVTAYSVGKIGENGKQLYTWRKYASMSDGSDTTDSPDYVKLLDSTGSLILDSTGAEIYTITEAIYVGIADNKTTETPSDNPKDYIWSRFRGEDGADGIGIPGENGETSYIHTAYANSIDGTVDFSTTDTDRIYIGHYTDFEKADSSDPTKYTWARMRGEDGVPGRTYYLRANAGILMMGQDKKVSPEKLTVKVYYRDGQGEETAYAGWWKAERSSDSGKTWTTIKLNQTEATGACAITSSLQIIGSRGMIRVTCYLDQAKTSIADMQTYSVALDVAALTQEQIVEILSNDGEFKGLYYVNKHLYISLDALLGSCATLGGKKNGNGYLKIQDANGTVKGLIDHSGYTAFTSYEENSKYMKYTGAQLSSDGIFPVNVEKYFDNTVDEITELELWSIDWSDGLSIDASYGSFGELNCYGGTLLPDMLKISDVFTVKKALATGEFFYAEFQKELACRGGIRVYDYPTVTTGYNAYIDINSYKLGKYSSSSERYKVLGSSLSEEFIENLYNIEPIMARYKDGYLEEHDERVGVEFPMFRAEDVDEYFPLAVDHIDGKAENWNERIMIPAMFAMIKQQKQEIELLKQQISKGN</sequence>
<evidence type="ECO:0000313" key="5">
    <source>
        <dbReference type="EMBL" id="DAE20476.1"/>
    </source>
</evidence>
<dbReference type="PROSITE" id="PS51688">
    <property type="entry name" value="ICA"/>
    <property type="match status" value="1"/>
</dbReference>
<feature type="region of interest" description="Disordered" evidence="3">
    <location>
        <begin position="637"/>
        <end position="664"/>
    </location>
</feature>
<protein>
    <submittedName>
        <fullName evidence="5">Tail protein</fullName>
    </submittedName>
</protein>
<evidence type="ECO:0000256" key="2">
    <source>
        <dbReference type="ARBA" id="ARBA00022732"/>
    </source>
</evidence>
<evidence type="ECO:0000256" key="3">
    <source>
        <dbReference type="SAM" id="MobiDB-lite"/>
    </source>
</evidence>
<keyword evidence="2" id="KW-1227">Viral tail protein</keyword>
<reference evidence="5" key="1">
    <citation type="journal article" date="2021" name="Proc. Natl. Acad. Sci. U.S.A.">
        <title>A Catalog of Tens of Thousands of Viruses from Human Metagenomes Reveals Hidden Associations with Chronic Diseases.</title>
        <authorList>
            <person name="Tisza M.J."/>
            <person name="Buck C.B."/>
        </authorList>
    </citation>
    <scope>NUCLEOTIDE SEQUENCE</scope>
    <source>
        <strain evidence="5">CtqwO1</strain>
    </source>
</reference>
<comment type="subcellular location">
    <subcellularLocation>
        <location evidence="1">Virion</location>
    </subcellularLocation>
</comment>
<evidence type="ECO:0000256" key="1">
    <source>
        <dbReference type="ARBA" id="ARBA00004328"/>
    </source>
</evidence>
<proteinExistence type="predicted"/>
<feature type="domain" description="Peptidase S74" evidence="4">
    <location>
        <begin position="1254"/>
        <end position="1352"/>
    </location>
</feature>
<name>A0A8S5QPD1_9CAUD</name>